<keyword evidence="5 13" id="KW-0732">Signal</keyword>
<dbReference type="Pfam" id="PF02683">
    <property type="entry name" value="DsbD_TM"/>
    <property type="match status" value="1"/>
</dbReference>
<evidence type="ECO:0000256" key="11">
    <source>
        <dbReference type="ARBA" id="ARBA00023157"/>
    </source>
</evidence>
<evidence type="ECO:0000256" key="12">
    <source>
        <dbReference type="ARBA" id="ARBA00023284"/>
    </source>
</evidence>
<dbReference type="InterPro" id="IPR035671">
    <property type="entry name" value="DsbD_gamma"/>
</dbReference>
<dbReference type="GO" id="GO:0005886">
    <property type="term" value="C:plasma membrane"/>
    <property type="evidence" value="ECO:0007669"/>
    <property type="project" value="UniProtKB-SubCell"/>
</dbReference>
<feature type="disulfide bond" description="Redox-active" evidence="13">
    <location>
        <begin position="239"/>
        <end position="361"/>
    </location>
</feature>
<keyword evidence="3 13" id="KW-0813">Transport</keyword>
<comment type="catalytic activity">
    <reaction evidence="13">
        <text>[protein]-dithiol + NAD(+) = [protein]-disulfide + NADH + H(+)</text>
        <dbReference type="Rhea" id="RHEA:18749"/>
        <dbReference type="Rhea" id="RHEA-COMP:10593"/>
        <dbReference type="Rhea" id="RHEA-COMP:10594"/>
        <dbReference type="ChEBI" id="CHEBI:15378"/>
        <dbReference type="ChEBI" id="CHEBI:29950"/>
        <dbReference type="ChEBI" id="CHEBI:50058"/>
        <dbReference type="ChEBI" id="CHEBI:57540"/>
        <dbReference type="ChEBI" id="CHEBI:57945"/>
        <dbReference type="EC" id="1.8.1.8"/>
    </reaction>
</comment>
<dbReference type="OrthoDB" id="9811036at2"/>
<dbReference type="GO" id="GO:0017004">
    <property type="term" value="P:cytochrome complex assembly"/>
    <property type="evidence" value="ECO:0007669"/>
    <property type="project" value="UniProtKB-UniRule"/>
</dbReference>
<evidence type="ECO:0000259" key="16">
    <source>
        <dbReference type="Pfam" id="PF11412"/>
    </source>
</evidence>
<evidence type="ECO:0000256" key="7">
    <source>
        <dbReference type="ARBA" id="ARBA00022982"/>
    </source>
</evidence>
<dbReference type="Gene3D" id="3.40.30.10">
    <property type="entry name" value="Glutaredoxin"/>
    <property type="match status" value="1"/>
</dbReference>
<evidence type="ECO:0000256" key="1">
    <source>
        <dbReference type="ARBA" id="ARBA00004141"/>
    </source>
</evidence>
<dbReference type="Proteomes" id="UP000292298">
    <property type="component" value="Unassembled WGS sequence"/>
</dbReference>
<comment type="subcellular location">
    <subcellularLocation>
        <location evidence="2">Cell envelope</location>
    </subcellularLocation>
    <subcellularLocation>
        <location evidence="13">Cell inner membrane</location>
        <topology evidence="13">Multi-pass membrane protein</topology>
    </subcellularLocation>
    <subcellularLocation>
        <location evidence="1">Membrane</location>
        <topology evidence="1">Multi-pass membrane protein</topology>
    </subcellularLocation>
</comment>
<reference evidence="17 18" key="1">
    <citation type="submission" date="2019-02" db="EMBL/GenBank/DDBJ databases">
        <title>Genomic Encyclopedia of Type Strains, Phase IV (KMG-IV): sequencing the most valuable type-strain genomes for metagenomic binning, comparative biology and taxonomic classification.</title>
        <authorList>
            <person name="Goeker M."/>
        </authorList>
    </citation>
    <scope>NUCLEOTIDE SEQUENCE [LARGE SCALE GENOMIC DNA]</scope>
    <source>
        <strain evidence="17 18">DSM 21056</strain>
    </source>
</reference>
<keyword evidence="13" id="KW-0520">NAD</keyword>
<keyword evidence="13" id="KW-0997">Cell inner membrane</keyword>
<proteinExistence type="inferred from homology"/>
<dbReference type="GO" id="GO:0009055">
    <property type="term" value="F:electron transfer activity"/>
    <property type="evidence" value="ECO:0007669"/>
    <property type="project" value="UniProtKB-UniRule"/>
</dbReference>
<feature type="transmembrane region" description="Helical" evidence="13">
    <location>
        <begin position="343"/>
        <end position="373"/>
    </location>
</feature>
<dbReference type="InterPro" id="IPR036249">
    <property type="entry name" value="Thioredoxin-like_sf"/>
</dbReference>
<dbReference type="GO" id="GO:0030313">
    <property type="term" value="C:cell envelope"/>
    <property type="evidence" value="ECO:0007669"/>
    <property type="project" value="UniProtKB-SubCell"/>
</dbReference>
<keyword evidence="6 13" id="KW-0201">Cytochrome c-type biogenesis</keyword>
<feature type="chain" id="PRO_5021049454" description="Thiol:disulfide interchange protein DsbD" evidence="13">
    <location>
        <begin position="27"/>
        <end position="643"/>
    </location>
</feature>
<dbReference type="HAMAP" id="MF_00399">
    <property type="entry name" value="DbsD"/>
    <property type="match status" value="1"/>
</dbReference>
<evidence type="ECO:0000256" key="3">
    <source>
        <dbReference type="ARBA" id="ARBA00022448"/>
    </source>
</evidence>
<protein>
    <recommendedName>
        <fullName evidence="13">Thiol:disulfide interchange protein DsbD</fullName>
        <ecNumber evidence="13">1.8.1.8</ecNumber>
    </recommendedName>
    <alternativeName>
        <fullName evidence="13">Protein-disulfide reductase</fullName>
        <shortName evidence="13">Disulfide reductase</shortName>
    </alternativeName>
</protein>
<dbReference type="InterPro" id="IPR036929">
    <property type="entry name" value="DsbDN_sf"/>
</dbReference>
<keyword evidence="12 13" id="KW-0676">Redox-active center</keyword>
<comment type="similarity">
    <text evidence="13">Belongs to the thioredoxin family. DsbD subfamily.</text>
</comment>
<dbReference type="PANTHER" id="PTHR32234">
    <property type="entry name" value="THIOL:DISULFIDE INTERCHANGE PROTEIN DSBD"/>
    <property type="match status" value="1"/>
</dbReference>
<dbReference type="SUPFAM" id="SSF52833">
    <property type="entry name" value="Thioredoxin-like"/>
    <property type="match status" value="1"/>
</dbReference>
<dbReference type="PANTHER" id="PTHR32234:SF0">
    <property type="entry name" value="THIOL:DISULFIDE INTERCHANGE PROTEIN DSBD"/>
    <property type="match status" value="1"/>
</dbReference>
<sequence precursor="true">MTRGPIKRVMTGIGLWLIIALAPAAAQSSLSDLFGGNGSDTATLPVAEAFAIDFESDGAEGPSIRIDIADGYYLYRDSVTIRRAGDDSNGSALTLDFPEAQTHVDEFFGRQPIYKRPVDLPIGSENGLDASTPIAITFQGCSEAGVCYPPYRVTGSADDASLDYSINAQGARLEASETDGSASARPTDPSASDTPAASAGAGAGGGEAGRLEGLLQNASLPAILAGFFAAGLLLAFTACLYPMIPILSGLIAGDPHRSGSLRALLLSLVYIESTAITYALAGVAAGMTGSAVQADLQSPWVLGSFAAVFVILALGMFGAFELRLPGAVQTRLTLLSNRQKGGTAIGVALMGVLSTLIVGACSGPALIAALVFIGSTGDAWLGGLALFTLANGMGLPLLLIGTAAGRWLPRSGPWMNGVRALFGVGFLAVALWTLERFLPGTITLALWGLLLIGCGVWLGGMDRPDTGSGNHQRAARTLGLAALIWGAVSLVGASAGGGDVLRPLGDLSLSGDETSESRAMAFRDIDTVADLDTALADARAAGRPVMVDIYADWCVYCVQLEERTFTDPSVQEAVANAVLLRADVTDMTPEHRSLMSRLDVYLPPAVIFYGPGGDERRDERVVGFLRPEPFIDRARQGLGEAAS</sequence>
<name>A0A4Q8D219_9GAMM</name>
<dbReference type="EC" id="1.8.1.8" evidence="13"/>
<keyword evidence="11 13" id="KW-1015">Disulfide bond</keyword>
<accession>A0A4Q8D219</accession>
<evidence type="ECO:0000259" key="15">
    <source>
        <dbReference type="Pfam" id="PF02683"/>
    </source>
</evidence>
<feature type="transmembrane region" description="Helical" evidence="13">
    <location>
        <begin position="223"/>
        <end position="251"/>
    </location>
</feature>
<feature type="disulfide bond" description="Redox-active" evidence="13">
    <location>
        <begin position="141"/>
        <end position="147"/>
    </location>
</feature>
<feature type="signal peptide" evidence="13">
    <location>
        <begin position="1"/>
        <end position="26"/>
    </location>
</feature>
<feature type="region of interest" description="Disordered" evidence="14">
    <location>
        <begin position="174"/>
        <end position="204"/>
    </location>
</feature>
<feature type="transmembrane region" description="Helical" evidence="13">
    <location>
        <begin position="300"/>
        <end position="322"/>
    </location>
</feature>
<evidence type="ECO:0000313" key="18">
    <source>
        <dbReference type="Proteomes" id="UP000292298"/>
    </source>
</evidence>
<gene>
    <name evidence="13" type="primary">dsbD</name>
    <name evidence="17" type="ORF">EV698_1708</name>
</gene>
<dbReference type="InterPro" id="IPR022910">
    <property type="entry name" value="Thiol_diS_interchange_DbsD"/>
</dbReference>
<dbReference type="Gene3D" id="2.60.40.1250">
    <property type="entry name" value="Thiol:disulfide interchange protein DsbD, N-terminal domain"/>
    <property type="match status" value="1"/>
</dbReference>
<feature type="transmembrane region" description="Helical" evidence="13">
    <location>
        <begin position="379"/>
        <end position="404"/>
    </location>
</feature>
<feature type="transmembrane region" description="Helical" evidence="13">
    <location>
        <begin position="263"/>
        <end position="288"/>
    </location>
</feature>
<feature type="transmembrane region" description="Helical" evidence="13">
    <location>
        <begin position="416"/>
        <end position="434"/>
    </location>
</feature>
<dbReference type="EMBL" id="SHLI01000001">
    <property type="protein sequence ID" value="RZU99418.1"/>
    <property type="molecule type" value="Genomic_DNA"/>
</dbReference>
<dbReference type="InterPro" id="IPR017937">
    <property type="entry name" value="Thioredoxin_CS"/>
</dbReference>
<dbReference type="SUPFAM" id="SSF74863">
    <property type="entry name" value="Thiol:disulfide interchange protein DsbD, N-terminal domain (DsbD-alpha)"/>
    <property type="match status" value="1"/>
</dbReference>
<dbReference type="Pfam" id="PF13899">
    <property type="entry name" value="Thioredoxin_7"/>
    <property type="match status" value="1"/>
</dbReference>
<keyword evidence="7 13" id="KW-0249">Electron transport</keyword>
<dbReference type="NCBIfam" id="NF001419">
    <property type="entry name" value="PRK00293.1"/>
    <property type="match status" value="1"/>
</dbReference>
<comment type="caution">
    <text evidence="17">The sequence shown here is derived from an EMBL/GenBank/DDBJ whole genome shotgun (WGS) entry which is preliminary data.</text>
</comment>
<dbReference type="AlphaFoldDB" id="A0A4Q8D219"/>
<dbReference type="CDD" id="cd02953">
    <property type="entry name" value="DsbDgamma"/>
    <property type="match status" value="1"/>
</dbReference>
<feature type="transmembrane region" description="Helical" evidence="13">
    <location>
        <begin position="440"/>
        <end position="458"/>
    </location>
</feature>
<feature type="domain" description="Thiol:disulfide interchange protein DsbD N-terminal" evidence="16">
    <location>
        <begin position="43"/>
        <end position="152"/>
    </location>
</feature>
<evidence type="ECO:0000256" key="13">
    <source>
        <dbReference type="HAMAP-Rule" id="MF_00399"/>
    </source>
</evidence>
<evidence type="ECO:0000256" key="14">
    <source>
        <dbReference type="SAM" id="MobiDB-lite"/>
    </source>
</evidence>
<dbReference type="GO" id="GO:0045454">
    <property type="term" value="P:cell redox homeostasis"/>
    <property type="evidence" value="ECO:0007669"/>
    <property type="project" value="TreeGrafter"/>
</dbReference>
<evidence type="ECO:0000256" key="10">
    <source>
        <dbReference type="ARBA" id="ARBA00023136"/>
    </source>
</evidence>
<comment type="function">
    <text evidence="13">Required to facilitate the formation of correct disulfide bonds in some periplasmic proteins and for the assembly of the periplasmic c-type cytochromes. Acts by transferring electrons from cytoplasmic thioredoxin to the periplasm. This transfer involves a cascade of disulfide bond formation and reduction steps.</text>
</comment>
<evidence type="ECO:0000256" key="6">
    <source>
        <dbReference type="ARBA" id="ARBA00022748"/>
    </source>
</evidence>
<organism evidence="17 18">
    <name type="scientific">Spiribacter vilamensis</name>
    <dbReference type="NCBI Taxonomy" id="531306"/>
    <lineage>
        <taxon>Bacteria</taxon>
        <taxon>Pseudomonadati</taxon>
        <taxon>Pseudomonadota</taxon>
        <taxon>Gammaproteobacteria</taxon>
        <taxon>Chromatiales</taxon>
        <taxon>Ectothiorhodospiraceae</taxon>
        <taxon>Spiribacter</taxon>
    </lineage>
</organism>
<dbReference type="PROSITE" id="PS00194">
    <property type="entry name" value="THIOREDOXIN_1"/>
    <property type="match status" value="1"/>
</dbReference>
<comment type="catalytic activity">
    <reaction evidence="13">
        <text>[protein]-dithiol + NADP(+) = [protein]-disulfide + NADPH + H(+)</text>
        <dbReference type="Rhea" id="RHEA:18753"/>
        <dbReference type="Rhea" id="RHEA-COMP:10593"/>
        <dbReference type="Rhea" id="RHEA-COMP:10594"/>
        <dbReference type="ChEBI" id="CHEBI:15378"/>
        <dbReference type="ChEBI" id="CHEBI:29950"/>
        <dbReference type="ChEBI" id="CHEBI:50058"/>
        <dbReference type="ChEBI" id="CHEBI:57783"/>
        <dbReference type="ChEBI" id="CHEBI:58349"/>
        <dbReference type="EC" id="1.8.1.8"/>
    </reaction>
</comment>
<keyword evidence="18" id="KW-1185">Reference proteome</keyword>
<dbReference type="InterPro" id="IPR003834">
    <property type="entry name" value="Cyt_c_assmbl_TM_dom"/>
</dbReference>
<keyword evidence="10 13" id="KW-0472">Membrane</keyword>
<evidence type="ECO:0000256" key="8">
    <source>
        <dbReference type="ARBA" id="ARBA00022989"/>
    </source>
</evidence>
<evidence type="ECO:0000256" key="4">
    <source>
        <dbReference type="ARBA" id="ARBA00022692"/>
    </source>
</evidence>
<evidence type="ECO:0000256" key="2">
    <source>
        <dbReference type="ARBA" id="ARBA00004196"/>
    </source>
</evidence>
<keyword evidence="13" id="KW-1003">Cell membrane</keyword>
<keyword evidence="8 13" id="KW-1133">Transmembrane helix</keyword>
<feature type="domain" description="Cytochrome C biogenesis protein transmembrane" evidence="15">
    <location>
        <begin position="222"/>
        <end position="438"/>
    </location>
</feature>
<evidence type="ECO:0000256" key="5">
    <source>
        <dbReference type="ARBA" id="ARBA00022729"/>
    </source>
</evidence>
<dbReference type="InterPro" id="IPR028250">
    <property type="entry name" value="DsbDN"/>
</dbReference>
<feature type="transmembrane region" description="Helical" evidence="13">
    <location>
        <begin position="478"/>
        <end position="498"/>
    </location>
</feature>
<evidence type="ECO:0000313" key="17">
    <source>
        <dbReference type="EMBL" id="RZU99418.1"/>
    </source>
</evidence>
<evidence type="ECO:0000256" key="9">
    <source>
        <dbReference type="ARBA" id="ARBA00023002"/>
    </source>
</evidence>
<dbReference type="GO" id="GO:0047134">
    <property type="term" value="F:protein-disulfide reductase [NAD(P)H] activity"/>
    <property type="evidence" value="ECO:0007669"/>
    <property type="project" value="UniProtKB-UniRule"/>
</dbReference>
<keyword evidence="4 13" id="KW-0812">Transmembrane</keyword>
<keyword evidence="9 13" id="KW-0560">Oxidoreductase</keyword>
<feature type="disulfide bond" description="Redox-active" evidence="13">
    <location>
        <begin position="554"/>
        <end position="557"/>
    </location>
</feature>
<dbReference type="Pfam" id="PF11412">
    <property type="entry name" value="DsbD_N"/>
    <property type="match status" value="1"/>
</dbReference>